<gene>
    <name evidence="3" type="ORF">E3N88_41337</name>
</gene>
<dbReference type="EMBL" id="SZYD01000019">
    <property type="protein sequence ID" value="KAD2394360.1"/>
    <property type="molecule type" value="Genomic_DNA"/>
</dbReference>
<protein>
    <recommendedName>
        <fullName evidence="2">Reverse transcriptase/retrotransposon-derived protein RNase H-like domain-containing protein</fullName>
    </recommendedName>
</protein>
<dbReference type="OrthoDB" id="1937542at2759"/>
<evidence type="ECO:0000313" key="4">
    <source>
        <dbReference type="Proteomes" id="UP000326396"/>
    </source>
</evidence>
<dbReference type="PANTHER" id="PTHR35046:SF23">
    <property type="entry name" value="NUCLEOTIDYLTRANSFERASE, RIBONUCLEASE H"/>
    <property type="match status" value="1"/>
</dbReference>
<dbReference type="Proteomes" id="UP000326396">
    <property type="component" value="Linkage Group LG9"/>
</dbReference>
<feature type="chain" id="PRO_5024275896" description="Reverse transcriptase/retrotransposon-derived protein RNase H-like domain-containing protein" evidence="1">
    <location>
        <begin position="26"/>
        <end position="295"/>
    </location>
</feature>
<evidence type="ECO:0000259" key="2">
    <source>
        <dbReference type="Pfam" id="PF17919"/>
    </source>
</evidence>
<dbReference type="Pfam" id="PF17919">
    <property type="entry name" value="RT_RNaseH_2"/>
    <property type="match status" value="1"/>
</dbReference>
<organism evidence="3 4">
    <name type="scientific">Mikania micrantha</name>
    <name type="common">bitter vine</name>
    <dbReference type="NCBI Taxonomy" id="192012"/>
    <lineage>
        <taxon>Eukaryota</taxon>
        <taxon>Viridiplantae</taxon>
        <taxon>Streptophyta</taxon>
        <taxon>Embryophyta</taxon>
        <taxon>Tracheophyta</taxon>
        <taxon>Spermatophyta</taxon>
        <taxon>Magnoliopsida</taxon>
        <taxon>eudicotyledons</taxon>
        <taxon>Gunneridae</taxon>
        <taxon>Pentapetalae</taxon>
        <taxon>asterids</taxon>
        <taxon>campanulids</taxon>
        <taxon>Asterales</taxon>
        <taxon>Asteraceae</taxon>
        <taxon>Asteroideae</taxon>
        <taxon>Heliantheae alliance</taxon>
        <taxon>Eupatorieae</taxon>
        <taxon>Mikania</taxon>
    </lineage>
</organism>
<comment type="caution">
    <text evidence="3">The sequence shown here is derived from an EMBL/GenBank/DDBJ whole genome shotgun (WGS) entry which is preliminary data.</text>
</comment>
<dbReference type="Gene3D" id="3.10.20.370">
    <property type="match status" value="1"/>
</dbReference>
<dbReference type="AlphaFoldDB" id="A0A5N6LQ48"/>
<evidence type="ECO:0000256" key="1">
    <source>
        <dbReference type="SAM" id="SignalP"/>
    </source>
</evidence>
<proteinExistence type="predicted"/>
<keyword evidence="4" id="KW-1185">Reference proteome</keyword>
<feature type="domain" description="Reverse transcriptase/retrotransposon-derived protein RNase H-like" evidence="2">
    <location>
        <begin position="10"/>
        <end position="74"/>
    </location>
</feature>
<name>A0A5N6LQ48_9ASTR</name>
<sequence length="295" mass="33511">MQIHMGRINQIVSCLILALPDFQSAFQVECDASGVGIGGVLSQNNRTIAFFSDKLNDTRRKYPKYYKEFYAIICFKAEPKQLWVKVILAIHEGRKLFKGVPVKKAVTGVWKNIGNVKCDLLKMKVNIHERNPHTLEEWMEVGSIMSLLGKEKINGGQDKWVWGNDDGNDFSVKEVKREVSAIGDMPTNEDTFFWNNWGVDVGSVLCPNCGMVAETSDHLLVKCMAARAIWWQVCRWVKLPIPASLETGGTLDYINTNSRENKMKKVINLVFQATLWRIWLARNEKIFKGTKISPG</sequence>
<accession>A0A5N6LQ48</accession>
<dbReference type="InterPro" id="IPR043502">
    <property type="entry name" value="DNA/RNA_pol_sf"/>
</dbReference>
<reference evidence="3 4" key="1">
    <citation type="submission" date="2019-05" db="EMBL/GenBank/DDBJ databases">
        <title>Mikania micrantha, genome provides insights into the molecular mechanism of rapid growth.</title>
        <authorList>
            <person name="Liu B."/>
        </authorList>
    </citation>
    <scope>NUCLEOTIDE SEQUENCE [LARGE SCALE GENOMIC DNA]</scope>
    <source>
        <strain evidence="3">NLD-2019</strain>
        <tissue evidence="3">Leaf</tissue>
    </source>
</reference>
<dbReference type="SUPFAM" id="SSF56672">
    <property type="entry name" value="DNA/RNA polymerases"/>
    <property type="match status" value="1"/>
</dbReference>
<dbReference type="InterPro" id="IPR041577">
    <property type="entry name" value="RT_RNaseH_2"/>
</dbReference>
<evidence type="ECO:0000313" key="3">
    <source>
        <dbReference type="EMBL" id="KAD2394360.1"/>
    </source>
</evidence>
<keyword evidence="1" id="KW-0732">Signal</keyword>
<feature type="signal peptide" evidence="1">
    <location>
        <begin position="1"/>
        <end position="25"/>
    </location>
</feature>
<dbReference type="PANTHER" id="PTHR35046">
    <property type="entry name" value="ZINC KNUCKLE (CCHC-TYPE) FAMILY PROTEIN"/>
    <property type="match status" value="1"/>
</dbReference>